<feature type="domain" description="FecR protein" evidence="2">
    <location>
        <begin position="127"/>
        <end position="215"/>
    </location>
</feature>
<keyword evidence="1" id="KW-0812">Transmembrane</keyword>
<keyword evidence="1" id="KW-1133">Transmembrane helix</keyword>
<evidence type="ECO:0000259" key="3">
    <source>
        <dbReference type="Pfam" id="PF16344"/>
    </source>
</evidence>
<protein>
    <submittedName>
        <fullName evidence="4">FecR protein</fullName>
    </submittedName>
</protein>
<dbReference type="Pfam" id="PF04773">
    <property type="entry name" value="FecR"/>
    <property type="match status" value="1"/>
</dbReference>
<dbReference type="InterPro" id="IPR012373">
    <property type="entry name" value="Ferrdict_sens_TM"/>
</dbReference>
<dbReference type="PANTHER" id="PTHR30273">
    <property type="entry name" value="PERIPLASMIC SIGNAL SENSOR AND SIGMA FACTOR ACTIVATOR FECR-RELATED"/>
    <property type="match status" value="1"/>
</dbReference>
<dbReference type="InterPro" id="IPR032508">
    <property type="entry name" value="FecR_C"/>
</dbReference>
<evidence type="ECO:0000313" key="4">
    <source>
        <dbReference type="EMBL" id="SEA36638.1"/>
    </source>
</evidence>
<proteinExistence type="predicted"/>
<reference evidence="4 5" key="1">
    <citation type="submission" date="2016-10" db="EMBL/GenBank/DDBJ databases">
        <authorList>
            <person name="de Groot N.N."/>
        </authorList>
    </citation>
    <scope>NUCLEOTIDE SEQUENCE [LARGE SCALE GENOMIC DNA]</scope>
    <source>
        <strain evidence="4 5">Vu-144</strain>
    </source>
</reference>
<dbReference type="EMBL" id="FNQY01000015">
    <property type="protein sequence ID" value="SEA36638.1"/>
    <property type="molecule type" value="Genomic_DNA"/>
</dbReference>
<accession>A0A1H4ALI0</accession>
<name>A0A1H4ALI0_9BACT</name>
<dbReference type="AlphaFoldDB" id="A0A1H4ALI0"/>
<dbReference type="PANTHER" id="PTHR30273:SF2">
    <property type="entry name" value="PROTEIN FECR"/>
    <property type="match status" value="1"/>
</dbReference>
<dbReference type="Pfam" id="PF16344">
    <property type="entry name" value="FecR_C"/>
    <property type="match status" value="1"/>
</dbReference>
<dbReference type="OrthoDB" id="663025at2"/>
<dbReference type="RefSeq" id="WP_091399205.1">
    <property type="nucleotide sequence ID" value="NZ_FNQY01000015.1"/>
</dbReference>
<dbReference type="Gene3D" id="3.55.50.30">
    <property type="match status" value="1"/>
</dbReference>
<feature type="transmembrane region" description="Helical" evidence="1">
    <location>
        <begin position="81"/>
        <end position="102"/>
    </location>
</feature>
<organism evidence="4 5">
    <name type="scientific">Arachidicoccus rhizosphaerae</name>
    <dbReference type="NCBI Taxonomy" id="551991"/>
    <lineage>
        <taxon>Bacteria</taxon>
        <taxon>Pseudomonadati</taxon>
        <taxon>Bacteroidota</taxon>
        <taxon>Chitinophagia</taxon>
        <taxon>Chitinophagales</taxon>
        <taxon>Chitinophagaceae</taxon>
        <taxon>Arachidicoccus</taxon>
    </lineage>
</organism>
<evidence type="ECO:0000256" key="1">
    <source>
        <dbReference type="SAM" id="Phobius"/>
    </source>
</evidence>
<feature type="domain" description="Protein FecR C-terminal" evidence="3">
    <location>
        <begin position="281"/>
        <end position="349"/>
    </location>
</feature>
<dbReference type="GO" id="GO:0016989">
    <property type="term" value="F:sigma factor antagonist activity"/>
    <property type="evidence" value="ECO:0007669"/>
    <property type="project" value="TreeGrafter"/>
</dbReference>
<dbReference type="Gene3D" id="2.60.120.1440">
    <property type="match status" value="1"/>
</dbReference>
<keyword evidence="1" id="KW-0472">Membrane</keyword>
<sequence length="352" mass="39901">MNSVFTTEEIKRFLNNELDELLKDNKAEKIAEYLKSLSDEELNQILPDQEFEQIQPAIIPKVIRVKMHKNIKRQINGQGNWYKILLIAACLIGLVFAGYYLLNITINPTSNLPLTQDLARTIITNKTKSDSYIHLPDGSGVLLKPEAQISYLSNFTQNRFVYMQGNARFDVLHNPNKPFSVIANGIGTLDIGTSFWVNNNKSKGEVTVTLLEGSIAVKSIQNNIPEKNIYLKPGQKIKISKIKGNYIVSNTQQRKESKILSDYGAITSNKQVQTNWTNEAFSFSKSPLQNVFEQLSARYHVEITVNPAILKDREFTGKIMYGDSLNILLDAICNLNQLKYNRKGNKIQITNK</sequence>
<gene>
    <name evidence="4" type="ORF">SAMN05192529_11553</name>
</gene>
<dbReference type="Proteomes" id="UP000199041">
    <property type="component" value="Unassembled WGS sequence"/>
</dbReference>
<evidence type="ECO:0000313" key="5">
    <source>
        <dbReference type="Proteomes" id="UP000199041"/>
    </source>
</evidence>
<dbReference type="STRING" id="551991.SAMN05192529_11553"/>
<keyword evidence="5" id="KW-1185">Reference proteome</keyword>
<dbReference type="PIRSF" id="PIRSF018266">
    <property type="entry name" value="FecR"/>
    <property type="match status" value="1"/>
</dbReference>
<evidence type="ECO:0000259" key="2">
    <source>
        <dbReference type="Pfam" id="PF04773"/>
    </source>
</evidence>
<dbReference type="InterPro" id="IPR006860">
    <property type="entry name" value="FecR"/>
</dbReference>